<dbReference type="PROSITE" id="PS51257">
    <property type="entry name" value="PROKAR_LIPOPROTEIN"/>
    <property type="match status" value="1"/>
</dbReference>
<evidence type="ECO:0008006" key="3">
    <source>
        <dbReference type="Google" id="ProtNLM"/>
    </source>
</evidence>
<name>A0ABY6J7C9_9BACT</name>
<sequence length="197" mass="21497">MRTVLPAMLVTVLCSCEKSTKLLTTEELVDSKIENVIPARYLDTLRKLGLHANRGINPPNIEGNYFIRPHLLDAGNVPGDEHGRRFADAQAIFSTQSNKDFAVNFTGSNFVSRYDTSLATVIAGQGNDFTVYGKVKAVNGEHYAIFGVVISGTRLGSDLRDLRIGIINIDDSHGGGQFIKEGQGRVGYDADDVTHKE</sequence>
<gene>
    <name evidence="1" type="ORF">MKQ68_03720</name>
</gene>
<dbReference type="Proteomes" id="UP001162741">
    <property type="component" value="Chromosome"/>
</dbReference>
<evidence type="ECO:0000313" key="1">
    <source>
        <dbReference type="EMBL" id="UYQ94199.1"/>
    </source>
</evidence>
<dbReference type="RefSeq" id="WP_264282138.1">
    <property type="nucleotide sequence ID" value="NZ_CP107006.1"/>
</dbReference>
<keyword evidence="2" id="KW-1185">Reference proteome</keyword>
<reference evidence="1" key="1">
    <citation type="submission" date="2022-10" db="EMBL/GenBank/DDBJ databases">
        <title>Chitinophaga sp. nov., isolated from soil.</title>
        <authorList>
            <person name="Jeon C.O."/>
        </authorList>
    </citation>
    <scope>NUCLEOTIDE SEQUENCE</scope>
    <source>
        <strain evidence="1">R8</strain>
    </source>
</reference>
<protein>
    <recommendedName>
        <fullName evidence="3">DUF4251 domain-containing protein</fullName>
    </recommendedName>
</protein>
<evidence type="ECO:0000313" key="2">
    <source>
        <dbReference type="Proteomes" id="UP001162741"/>
    </source>
</evidence>
<accession>A0ABY6J7C9</accession>
<dbReference type="EMBL" id="CP107006">
    <property type="protein sequence ID" value="UYQ94199.1"/>
    <property type="molecule type" value="Genomic_DNA"/>
</dbReference>
<organism evidence="1 2">
    <name type="scientific">Chitinophaga horti</name>
    <dbReference type="NCBI Taxonomy" id="2920382"/>
    <lineage>
        <taxon>Bacteria</taxon>
        <taxon>Pseudomonadati</taxon>
        <taxon>Bacteroidota</taxon>
        <taxon>Chitinophagia</taxon>
        <taxon>Chitinophagales</taxon>
        <taxon>Chitinophagaceae</taxon>
        <taxon>Chitinophaga</taxon>
    </lineage>
</organism>
<proteinExistence type="predicted"/>